<accession>A0ABU0Q4P6</accession>
<evidence type="ECO:0000313" key="1">
    <source>
        <dbReference type="EMBL" id="MDQ0684855.1"/>
    </source>
</evidence>
<dbReference type="EMBL" id="JAUSYA010000001">
    <property type="protein sequence ID" value="MDQ0684855.1"/>
    <property type="molecule type" value="Genomic_DNA"/>
</dbReference>
<evidence type="ECO:0000313" key="2">
    <source>
        <dbReference type="Proteomes" id="UP001243364"/>
    </source>
</evidence>
<name>A0ABU0Q4P6_STRAH</name>
<keyword evidence="2" id="KW-1185">Reference proteome</keyword>
<organism evidence="1 2">
    <name type="scientific">Streptomyces achromogenes</name>
    <dbReference type="NCBI Taxonomy" id="67255"/>
    <lineage>
        <taxon>Bacteria</taxon>
        <taxon>Bacillati</taxon>
        <taxon>Actinomycetota</taxon>
        <taxon>Actinomycetes</taxon>
        <taxon>Kitasatosporales</taxon>
        <taxon>Streptomycetaceae</taxon>
        <taxon>Streptomyces</taxon>
    </lineage>
</organism>
<protein>
    <submittedName>
        <fullName evidence="1">Uncharacterized protein</fullName>
    </submittedName>
</protein>
<gene>
    <name evidence="1" type="ORF">QFZ56_003818</name>
</gene>
<sequence>MSTAPRFRRTPPVQQYGTADIKHMTSEEIGAALEAGHLHDLSNGNDPDATVDHKRDCTKPNVQRDLRDTRTIRLGDPVTYHCLNCDATKEI</sequence>
<proteinExistence type="predicted"/>
<dbReference type="RefSeq" id="WP_307044333.1">
    <property type="nucleotide sequence ID" value="NZ_JAUSYA010000001.1"/>
</dbReference>
<reference evidence="1 2" key="1">
    <citation type="submission" date="2023-07" db="EMBL/GenBank/DDBJ databases">
        <title>Comparative genomics of wheat-associated soil bacteria to identify genetic determinants of phenazine resistance.</title>
        <authorList>
            <person name="Mouncey N."/>
        </authorList>
    </citation>
    <scope>NUCLEOTIDE SEQUENCE [LARGE SCALE GENOMIC DNA]</scope>
    <source>
        <strain evidence="1 2">W4I19-2</strain>
    </source>
</reference>
<comment type="caution">
    <text evidence="1">The sequence shown here is derived from an EMBL/GenBank/DDBJ whole genome shotgun (WGS) entry which is preliminary data.</text>
</comment>
<dbReference type="Proteomes" id="UP001243364">
    <property type="component" value="Unassembled WGS sequence"/>
</dbReference>